<comment type="caution">
    <text evidence="5">The sequence shown here is derived from an EMBL/GenBank/DDBJ whole genome shotgun (WGS) entry which is preliminary data.</text>
</comment>
<dbReference type="InterPro" id="IPR036291">
    <property type="entry name" value="NAD(P)-bd_dom_sf"/>
</dbReference>
<sequence length="322" mass="35532">MPVKWGIISTADINRRLIPGAQASDEVELLAVGSRDRARAEEFARRWGIERAYGSYEEVLADPDVEAVYIPLPNSMHCEWSIRALEAGKHVLCEKPMSRHAADVEAAFDVSERTGRLLTEAFMYRHNPQTKRLEELVDVGAIGELRVIRSTFSYSLHDAGNIRLRTDVEGGSLMDVGCYCVSGSRLLGGEPEVVYGRQLTGPTGTDWVFAGMMRFPGDVLALFDCGTTLPERDELEAIGSEGSIFLDDPWHCRNPVIELRRDGEVERIAVEPADSYRLELEDLGTAIRGGGAPLLGREDAVAQARTIEALYRSAAEGRPVEL</sequence>
<comment type="similarity">
    <text evidence="1">Belongs to the Gfo/Idh/MocA family.</text>
</comment>
<reference evidence="6" key="2">
    <citation type="journal article" date="2019" name="MicrobiologyOpen">
        <title>High-quality draft genome sequence of Gaiella occulta isolated from a 150 meter deep mineral water borehole and comparison with the genome sequences of other deep-branching lineages of the phylum Actinobacteria.</title>
        <authorList>
            <person name="Severino R."/>
            <person name="Froufe H.J.C."/>
            <person name="Barroso C."/>
            <person name="Albuquerque L."/>
            <person name="Lobo-da-Cunha A."/>
            <person name="da Costa M.S."/>
            <person name="Egas C."/>
        </authorList>
    </citation>
    <scope>NUCLEOTIDE SEQUENCE [LARGE SCALE GENOMIC DNA]</scope>
    <source>
        <strain evidence="6">F2-233</strain>
    </source>
</reference>
<dbReference type="GO" id="GO:0000166">
    <property type="term" value="F:nucleotide binding"/>
    <property type="evidence" value="ECO:0007669"/>
    <property type="project" value="InterPro"/>
</dbReference>
<dbReference type="OrthoDB" id="9815825at2"/>
<dbReference type="Gene3D" id="3.30.360.10">
    <property type="entry name" value="Dihydrodipicolinate Reductase, domain 2"/>
    <property type="match status" value="1"/>
</dbReference>
<evidence type="ECO:0000259" key="4">
    <source>
        <dbReference type="Pfam" id="PF22725"/>
    </source>
</evidence>
<evidence type="ECO:0000256" key="1">
    <source>
        <dbReference type="ARBA" id="ARBA00010928"/>
    </source>
</evidence>
<organism evidence="5 6">
    <name type="scientific">Gaiella occulta</name>
    <dbReference type="NCBI Taxonomy" id="1002870"/>
    <lineage>
        <taxon>Bacteria</taxon>
        <taxon>Bacillati</taxon>
        <taxon>Actinomycetota</taxon>
        <taxon>Thermoleophilia</taxon>
        <taxon>Gaiellales</taxon>
        <taxon>Gaiellaceae</taxon>
        <taxon>Gaiella</taxon>
    </lineage>
</organism>
<dbReference type="PANTHER" id="PTHR22604:SF105">
    <property type="entry name" value="TRANS-1,2-DIHYDROBENZENE-1,2-DIOL DEHYDROGENASE"/>
    <property type="match status" value="1"/>
</dbReference>
<gene>
    <name evidence="5" type="ORF">Gocc_1289</name>
</gene>
<evidence type="ECO:0000259" key="3">
    <source>
        <dbReference type="Pfam" id="PF01408"/>
    </source>
</evidence>
<evidence type="ECO:0000313" key="5">
    <source>
        <dbReference type="EMBL" id="RDI75491.1"/>
    </source>
</evidence>
<dbReference type="Pfam" id="PF22725">
    <property type="entry name" value="GFO_IDH_MocA_C3"/>
    <property type="match status" value="1"/>
</dbReference>
<feature type="domain" description="GFO/IDH/MocA-like oxidoreductase" evidence="4">
    <location>
        <begin position="131"/>
        <end position="244"/>
    </location>
</feature>
<dbReference type="SUPFAM" id="SSF51735">
    <property type="entry name" value="NAD(P)-binding Rossmann-fold domains"/>
    <property type="match status" value="1"/>
</dbReference>
<evidence type="ECO:0000313" key="6">
    <source>
        <dbReference type="Proteomes" id="UP000254134"/>
    </source>
</evidence>
<dbReference type="InterPro" id="IPR050984">
    <property type="entry name" value="Gfo/Idh/MocA_domain"/>
</dbReference>
<dbReference type="AlphaFoldDB" id="A0A7M2Z107"/>
<dbReference type="EMBL" id="QQZY01000002">
    <property type="protein sequence ID" value="RDI75491.1"/>
    <property type="molecule type" value="Genomic_DNA"/>
</dbReference>
<evidence type="ECO:0000256" key="2">
    <source>
        <dbReference type="ARBA" id="ARBA00023002"/>
    </source>
</evidence>
<dbReference type="SUPFAM" id="SSF55347">
    <property type="entry name" value="Glyceraldehyde-3-phosphate dehydrogenase-like, C-terminal domain"/>
    <property type="match status" value="1"/>
</dbReference>
<dbReference type="Gene3D" id="3.40.50.720">
    <property type="entry name" value="NAD(P)-binding Rossmann-like Domain"/>
    <property type="match status" value="1"/>
</dbReference>
<dbReference type="RefSeq" id="WP_114795687.1">
    <property type="nucleotide sequence ID" value="NZ_QQZY01000002.1"/>
</dbReference>
<dbReference type="GO" id="GO:0016491">
    <property type="term" value="F:oxidoreductase activity"/>
    <property type="evidence" value="ECO:0007669"/>
    <property type="project" value="UniProtKB-KW"/>
</dbReference>
<feature type="domain" description="Gfo/Idh/MocA-like oxidoreductase N-terminal" evidence="3">
    <location>
        <begin position="4"/>
        <end position="120"/>
    </location>
</feature>
<dbReference type="PANTHER" id="PTHR22604">
    <property type="entry name" value="OXIDOREDUCTASES"/>
    <property type="match status" value="1"/>
</dbReference>
<dbReference type="InterPro" id="IPR055170">
    <property type="entry name" value="GFO_IDH_MocA-like_dom"/>
</dbReference>
<dbReference type="Pfam" id="PF01408">
    <property type="entry name" value="GFO_IDH_MocA"/>
    <property type="match status" value="1"/>
</dbReference>
<accession>A0A7M2Z107</accession>
<dbReference type="InterPro" id="IPR000683">
    <property type="entry name" value="Gfo/Idh/MocA-like_OxRdtase_N"/>
</dbReference>
<reference evidence="5 6" key="1">
    <citation type="submission" date="2018-07" db="EMBL/GenBank/DDBJ databases">
        <title>High-quality-draft genome sequence of Gaiella occulta.</title>
        <authorList>
            <person name="Severino R."/>
            <person name="Froufe H.J.C."/>
            <person name="Rainey F.A."/>
            <person name="Barroso C."/>
            <person name="Albuquerque L."/>
            <person name="Lobo-Da-Cunha A."/>
            <person name="Da Costa M.S."/>
            <person name="Egas C."/>
        </authorList>
    </citation>
    <scope>NUCLEOTIDE SEQUENCE [LARGE SCALE GENOMIC DNA]</scope>
    <source>
        <strain evidence="5 6">F2-233</strain>
    </source>
</reference>
<dbReference type="Proteomes" id="UP000254134">
    <property type="component" value="Unassembled WGS sequence"/>
</dbReference>
<protein>
    <submittedName>
        <fullName evidence="5">Putative dehydrogenase</fullName>
    </submittedName>
</protein>
<name>A0A7M2Z107_9ACTN</name>
<keyword evidence="2" id="KW-0560">Oxidoreductase</keyword>
<keyword evidence="6" id="KW-1185">Reference proteome</keyword>
<proteinExistence type="inferred from homology"/>